<dbReference type="OrthoDB" id="6470473at2"/>
<name>A0A0T9LRY5_YERIN</name>
<dbReference type="RefSeq" id="WP_050072740.1">
    <property type="nucleotide sequence ID" value="NZ_CABHXU010000123.1"/>
</dbReference>
<organism evidence="1 2">
    <name type="scientific">Yersinia intermedia</name>
    <dbReference type="NCBI Taxonomy" id="631"/>
    <lineage>
        <taxon>Bacteria</taxon>
        <taxon>Pseudomonadati</taxon>
        <taxon>Pseudomonadota</taxon>
        <taxon>Gammaproteobacteria</taxon>
        <taxon>Enterobacterales</taxon>
        <taxon>Yersiniaceae</taxon>
        <taxon>Yersinia</taxon>
    </lineage>
</organism>
<dbReference type="EMBL" id="CPZJ01000002">
    <property type="protein sequence ID" value="CNF18370.1"/>
    <property type="molecule type" value="Genomic_DNA"/>
</dbReference>
<dbReference type="AlphaFoldDB" id="A0A0T9LRY5"/>
<accession>A0A0T9LRY5</accession>
<dbReference type="Proteomes" id="UP000038750">
    <property type="component" value="Unassembled WGS sequence"/>
</dbReference>
<protein>
    <submittedName>
        <fullName evidence="1">Uncharacterized protein</fullName>
    </submittedName>
</protein>
<evidence type="ECO:0000313" key="1">
    <source>
        <dbReference type="EMBL" id="CNF18370.1"/>
    </source>
</evidence>
<reference evidence="1 2" key="1">
    <citation type="submission" date="2015-03" db="EMBL/GenBank/DDBJ databases">
        <authorList>
            <person name="Murphy D."/>
        </authorList>
    </citation>
    <scope>NUCLEOTIDE SEQUENCE [LARGE SCALE GENOMIC DNA]</scope>
    <source>
        <strain evidence="1 2">BR165/97</strain>
    </source>
</reference>
<sequence>MSTEYYDFSGNERESMSFTPPLDGTIYNCQIKWNISAQRWYLNITDNSGNQILTTAMIESTTGMGINLISGIFSSTSMIWRQPNGRIEVTS</sequence>
<gene>
    <name evidence="1" type="ORF">ERS008530_00620</name>
</gene>
<proteinExistence type="predicted"/>
<evidence type="ECO:0000313" key="2">
    <source>
        <dbReference type="Proteomes" id="UP000038750"/>
    </source>
</evidence>